<keyword evidence="5 7" id="KW-0732">Signal</keyword>
<comment type="similarity">
    <text evidence="3">Belongs to the alpha-casein family.</text>
</comment>
<evidence type="ECO:0000313" key="8">
    <source>
        <dbReference type="Proteomes" id="UP000886700"/>
    </source>
</evidence>
<comment type="subcellular location">
    <subcellularLocation>
        <location evidence="2">Secreted</location>
    </subcellularLocation>
</comment>
<dbReference type="PANTHER" id="PTHR16656:SF7">
    <property type="entry name" value="ALPHA-S2-CASEIN-LIKE A"/>
    <property type="match status" value="1"/>
</dbReference>
<dbReference type="Proteomes" id="UP000886700">
    <property type="component" value="Unplaced"/>
</dbReference>
<evidence type="ECO:0000256" key="2">
    <source>
        <dbReference type="ARBA" id="ARBA00004613"/>
    </source>
</evidence>
<feature type="chain" id="PRO_5045024021" evidence="7">
    <location>
        <begin position="16"/>
        <end position="178"/>
    </location>
</feature>
<dbReference type="GeneID" id="121140703"/>
<evidence type="ECO:0000256" key="1">
    <source>
        <dbReference type="ARBA" id="ARBA00003383"/>
    </source>
</evidence>
<evidence type="ECO:0000313" key="9">
    <source>
        <dbReference type="RefSeq" id="XP_040602526.1"/>
    </source>
</evidence>
<evidence type="ECO:0000256" key="7">
    <source>
        <dbReference type="SAM" id="SignalP"/>
    </source>
</evidence>
<comment type="function">
    <text evidence="1">Important role in the capacity of milk to transport calcium phosphate.</text>
</comment>
<evidence type="ECO:0000313" key="10">
    <source>
        <dbReference type="RefSeq" id="XP_040602527.1"/>
    </source>
</evidence>
<accession>A0ABM2XNC6</accession>
<evidence type="ECO:0000256" key="4">
    <source>
        <dbReference type="ARBA" id="ARBA00022525"/>
    </source>
</evidence>
<organism evidence="8 9">
    <name type="scientific">Mesocricetus auratus</name>
    <name type="common">Golden hamster</name>
    <dbReference type="NCBI Taxonomy" id="10036"/>
    <lineage>
        <taxon>Eukaryota</taxon>
        <taxon>Metazoa</taxon>
        <taxon>Chordata</taxon>
        <taxon>Craniata</taxon>
        <taxon>Vertebrata</taxon>
        <taxon>Euteleostomi</taxon>
        <taxon>Mammalia</taxon>
        <taxon>Eutheria</taxon>
        <taxon>Euarchontoglires</taxon>
        <taxon>Glires</taxon>
        <taxon>Rodentia</taxon>
        <taxon>Myomorpha</taxon>
        <taxon>Muroidea</taxon>
        <taxon>Cricetidae</taxon>
        <taxon>Cricetinae</taxon>
        <taxon>Mesocricetus</taxon>
    </lineage>
</organism>
<feature type="signal peptide" evidence="7">
    <location>
        <begin position="1"/>
        <end position="15"/>
    </location>
</feature>
<dbReference type="InterPro" id="IPR011175">
    <property type="entry name" value="Alpha-s2_casein"/>
</dbReference>
<name>A0ABM2XNC6_MESAU</name>
<dbReference type="PANTHER" id="PTHR16656">
    <property type="entry name" value="ALPHA-S2-CASEIN-LIKE B"/>
    <property type="match status" value="1"/>
</dbReference>
<dbReference type="RefSeq" id="XP_040602527.1">
    <property type="nucleotide sequence ID" value="XM_040746593.1"/>
</dbReference>
<dbReference type="RefSeq" id="XP_040602526.1">
    <property type="nucleotide sequence ID" value="XM_040746592.1"/>
</dbReference>
<evidence type="ECO:0000256" key="3">
    <source>
        <dbReference type="ARBA" id="ARBA00010179"/>
    </source>
</evidence>
<gene>
    <name evidence="9 10" type="primary">LOC121140703</name>
</gene>
<sequence length="178" mass="20446">MKFFIFTCLVAVAMAKQVIKDQSSSEESVKSYHGKHKQGSNVFFQTNQDSAISSSSEESSEEINEKIVQTEEQKINLNEQKKVKQFSQDFSCLQSCIPVSQQQTVMNQWVQGKAIHNIPNQESISIIVEEILKKIIDMVKNSQIYQFNTPQFLQAVHQQQTPVIYWNKHSLPYAPYVV</sequence>
<reference evidence="9 10" key="1">
    <citation type="submission" date="2025-05" db="UniProtKB">
        <authorList>
            <consortium name="RefSeq"/>
        </authorList>
    </citation>
    <scope>IDENTIFICATION</scope>
    <source>
        <tissue evidence="9 10">Liver</tissue>
    </source>
</reference>
<keyword evidence="4" id="KW-0964">Secreted</keyword>
<protein>
    <submittedName>
        <fullName evidence="9 10">Alpha-S2-casein-like A isoform X1</fullName>
    </submittedName>
</protein>
<keyword evidence="8" id="KW-1185">Reference proteome</keyword>
<keyword evidence="6" id="KW-0494">Milk protein</keyword>
<proteinExistence type="inferred from homology"/>
<evidence type="ECO:0000256" key="6">
    <source>
        <dbReference type="ARBA" id="ARBA00022743"/>
    </source>
</evidence>
<evidence type="ECO:0000256" key="5">
    <source>
        <dbReference type="ARBA" id="ARBA00022729"/>
    </source>
</evidence>